<name>A0ABQ3UVT2_9CHLR</name>
<evidence type="ECO:0000313" key="1">
    <source>
        <dbReference type="EMBL" id="GHO56784.1"/>
    </source>
</evidence>
<comment type="caution">
    <text evidence="1">The sequence shown here is derived from an EMBL/GenBank/DDBJ whole genome shotgun (WGS) entry which is preliminary data.</text>
</comment>
<keyword evidence="2" id="KW-1185">Reference proteome</keyword>
<evidence type="ECO:0000313" key="2">
    <source>
        <dbReference type="Proteomes" id="UP000654345"/>
    </source>
</evidence>
<gene>
    <name evidence="1" type="ORF">KSB_52590</name>
</gene>
<organism evidence="1 2">
    <name type="scientific">Ktedonobacter robiniae</name>
    <dbReference type="NCBI Taxonomy" id="2778365"/>
    <lineage>
        <taxon>Bacteria</taxon>
        <taxon>Bacillati</taxon>
        <taxon>Chloroflexota</taxon>
        <taxon>Ktedonobacteria</taxon>
        <taxon>Ktedonobacterales</taxon>
        <taxon>Ktedonobacteraceae</taxon>
        <taxon>Ktedonobacter</taxon>
    </lineage>
</organism>
<evidence type="ECO:0008006" key="3">
    <source>
        <dbReference type="Google" id="ProtNLM"/>
    </source>
</evidence>
<protein>
    <recommendedName>
        <fullName evidence="3">Response regulatory domain-containing protein</fullName>
    </recommendedName>
</protein>
<dbReference type="EMBL" id="BNJG01000002">
    <property type="protein sequence ID" value="GHO56784.1"/>
    <property type="molecule type" value="Genomic_DNA"/>
</dbReference>
<accession>A0ABQ3UVT2</accession>
<dbReference type="Proteomes" id="UP000654345">
    <property type="component" value="Unassembled WGS sequence"/>
</dbReference>
<dbReference type="RefSeq" id="WP_201373244.1">
    <property type="nucleotide sequence ID" value="NZ_BNJG01000002.1"/>
</dbReference>
<proteinExistence type="predicted"/>
<sequence>MIALVQDNNDLAYVLEKFLEMEHIDATSFPSMLHFNLQRSQGYEMLVVSSDSIIKVGLPLEMLLGSPIPTIVTTAYDEVADWCSEHDISCLLLPFTLHRFLKFLHNSQAQALQA</sequence>
<reference evidence="1 2" key="1">
    <citation type="journal article" date="2021" name="Int. J. Syst. Evol. Microbiol.">
        <title>Reticulibacter mediterranei gen. nov., sp. nov., within the new family Reticulibacteraceae fam. nov., and Ktedonospora formicarum gen. nov., sp. nov., Ktedonobacter robiniae sp. nov., Dictyobacter formicarum sp. nov. and Dictyobacter arantiisoli sp. nov., belonging to the class Ktedonobacteria.</title>
        <authorList>
            <person name="Yabe S."/>
            <person name="Zheng Y."/>
            <person name="Wang C.M."/>
            <person name="Sakai Y."/>
            <person name="Abe K."/>
            <person name="Yokota A."/>
            <person name="Donadio S."/>
            <person name="Cavaletti L."/>
            <person name="Monciardini P."/>
        </authorList>
    </citation>
    <scope>NUCLEOTIDE SEQUENCE [LARGE SCALE GENOMIC DNA]</scope>
    <source>
        <strain evidence="1 2">SOSP1-30</strain>
    </source>
</reference>